<proteinExistence type="predicted"/>
<sequence length="218" mass="25054">MSDADWALACTRYNDPNTFIRPEYYRKTFPHDPVHRDPNSLKRFCIEFEANCRKWKALLDVGRNSEISTWKQLHLELPIPERPTSISREGRQTKLKICRRCCKIKDGMGKGKGHPRDKCDDGFPIWKAVPYPLPLNLASSQSGQVIVSPEACLAHFRELAKKLEQTQGDLSAFSQELRNLSTFERLARIDQTKSLQETVVIGKSAYNFSSECFIKKSF</sequence>
<evidence type="ECO:0000313" key="2">
    <source>
        <dbReference type="Proteomes" id="UP001050691"/>
    </source>
</evidence>
<comment type="caution">
    <text evidence="1">The sequence shown here is derived from an EMBL/GenBank/DDBJ whole genome shotgun (WGS) entry which is preliminary data.</text>
</comment>
<reference evidence="1" key="1">
    <citation type="submission" date="2021-10" db="EMBL/GenBank/DDBJ databases">
        <title>De novo Genome Assembly of Clathrus columnatus (Basidiomycota, Fungi) Using Illumina and Nanopore Sequence Data.</title>
        <authorList>
            <person name="Ogiso-Tanaka E."/>
            <person name="Itagaki H."/>
            <person name="Hosoya T."/>
            <person name="Hosaka K."/>
        </authorList>
    </citation>
    <scope>NUCLEOTIDE SEQUENCE</scope>
    <source>
        <strain evidence="1">MO-923</strain>
    </source>
</reference>
<dbReference type="EMBL" id="BPWL01000004">
    <property type="protein sequence ID" value="GJJ09976.1"/>
    <property type="molecule type" value="Genomic_DNA"/>
</dbReference>
<dbReference type="Proteomes" id="UP001050691">
    <property type="component" value="Unassembled WGS sequence"/>
</dbReference>
<evidence type="ECO:0000313" key="1">
    <source>
        <dbReference type="EMBL" id="GJJ09976.1"/>
    </source>
</evidence>
<accession>A0AAV5A5Q6</accession>
<name>A0AAV5A5Q6_9AGAM</name>
<gene>
    <name evidence="1" type="ORF">Clacol_004201</name>
</gene>
<dbReference type="AlphaFoldDB" id="A0AAV5A5Q6"/>
<protein>
    <submittedName>
        <fullName evidence="1">Uncharacterized protein</fullName>
    </submittedName>
</protein>
<keyword evidence="2" id="KW-1185">Reference proteome</keyword>
<organism evidence="1 2">
    <name type="scientific">Clathrus columnatus</name>
    <dbReference type="NCBI Taxonomy" id="1419009"/>
    <lineage>
        <taxon>Eukaryota</taxon>
        <taxon>Fungi</taxon>
        <taxon>Dikarya</taxon>
        <taxon>Basidiomycota</taxon>
        <taxon>Agaricomycotina</taxon>
        <taxon>Agaricomycetes</taxon>
        <taxon>Phallomycetidae</taxon>
        <taxon>Phallales</taxon>
        <taxon>Clathraceae</taxon>
        <taxon>Clathrus</taxon>
    </lineage>
</organism>